<evidence type="ECO:0000256" key="3">
    <source>
        <dbReference type="ARBA" id="ARBA00023235"/>
    </source>
</evidence>
<evidence type="ECO:0000256" key="2">
    <source>
        <dbReference type="ARBA" id="ARBA00022694"/>
    </source>
</evidence>
<comment type="subunit">
    <text evidence="4">Homodimer.</text>
</comment>
<accession>F4LSW8</accession>
<dbReference type="STRING" id="1209989.TepRe1_0222"/>
<dbReference type="GO" id="GO:0160147">
    <property type="term" value="F:tRNA pseudouridine(38-40) synthase activity"/>
    <property type="evidence" value="ECO:0007669"/>
    <property type="project" value="UniProtKB-EC"/>
</dbReference>
<dbReference type="CDD" id="cd02570">
    <property type="entry name" value="PseudoU_synth_EcTruA"/>
    <property type="match status" value="1"/>
</dbReference>
<comment type="catalytic activity">
    <reaction evidence="4 7">
        <text>uridine(38/39/40) in tRNA = pseudouridine(38/39/40) in tRNA</text>
        <dbReference type="Rhea" id="RHEA:22376"/>
        <dbReference type="Rhea" id="RHEA-COMP:10085"/>
        <dbReference type="Rhea" id="RHEA-COMP:10087"/>
        <dbReference type="ChEBI" id="CHEBI:65314"/>
        <dbReference type="ChEBI" id="CHEBI:65315"/>
        <dbReference type="EC" id="5.4.99.12"/>
    </reaction>
</comment>
<sequence>MNVKILLEYEGTAYSGWQRQKNAISIQEVLENAIKSITGEAVNVIGSGRTDAGVHALGQVANFKTQTKIPIEKLPYAINSKLPEDIVVKHAEIVPEDFHARFWAKAKIYTYTIYNAKFPSPLLKRYSYFYPRPLNVRAMKKAADMLIGTHDFASFMASNSPVKSTVRCIERLEVFQNGDIVKFEIEANGFLYNMVRIIAGTLLDVGINKKKANDIISIIKSKDRSMAGKTLPPQGLCLIKVIY</sequence>
<feature type="active site" description="Nucleophile" evidence="4 5">
    <location>
        <position position="51"/>
    </location>
</feature>
<dbReference type="InterPro" id="IPR020097">
    <property type="entry name" value="PsdUridine_synth_TruA_a/b_dom"/>
</dbReference>
<evidence type="ECO:0000256" key="4">
    <source>
        <dbReference type="HAMAP-Rule" id="MF_00171"/>
    </source>
</evidence>
<dbReference type="OrthoDB" id="9811823at2"/>
<dbReference type="InterPro" id="IPR020095">
    <property type="entry name" value="PsdUridine_synth_TruA_C"/>
</dbReference>
<dbReference type="PIRSF" id="PIRSF001430">
    <property type="entry name" value="tRNA_psdUrid_synth"/>
    <property type="match status" value="1"/>
</dbReference>
<dbReference type="InterPro" id="IPR020103">
    <property type="entry name" value="PsdUridine_synth_cat_dom_sf"/>
</dbReference>
<keyword evidence="3 4" id="KW-0413">Isomerase</keyword>
<dbReference type="EMBL" id="HF563609">
    <property type="protein sequence ID" value="CCP24924.2"/>
    <property type="molecule type" value="Genomic_DNA"/>
</dbReference>
<feature type="binding site" evidence="4 6">
    <location>
        <position position="109"/>
    </location>
    <ligand>
        <name>substrate</name>
    </ligand>
</feature>
<dbReference type="InterPro" id="IPR001406">
    <property type="entry name" value="PsdUridine_synth_TruA"/>
</dbReference>
<accession>L0RXI5</accession>
<evidence type="ECO:0000256" key="1">
    <source>
        <dbReference type="ARBA" id="ARBA00009375"/>
    </source>
</evidence>
<dbReference type="Gene3D" id="3.30.70.580">
    <property type="entry name" value="Pseudouridine synthase I, catalytic domain, N-terminal subdomain"/>
    <property type="match status" value="1"/>
</dbReference>
<comment type="similarity">
    <text evidence="1 4 7">Belongs to the tRNA pseudouridine synthase TruA family.</text>
</comment>
<comment type="function">
    <text evidence="4">Formation of pseudouridine at positions 38, 39 and 40 in the anticodon stem and loop of transfer RNAs.</text>
</comment>
<evidence type="ECO:0000259" key="8">
    <source>
        <dbReference type="Pfam" id="PF01416"/>
    </source>
</evidence>
<dbReference type="FunFam" id="3.30.70.580:FF:000001">
    <property type="entry name" value="tRNA pseudouridine synthase A"/>
    <property type="match status" value="1"/>
</dbReference>
<dbReference type="eggNOG" id="COG0101">
    <property type="taxonomic scope" value="Bacteria"/>
</dbReference>
<dbReference type="KEGG" id="tae:TepiRe1_0236"/>
<feature type="domain" description="Pseudouridine synthase I TruA alpha/beta" evidence="8">
    <location>
        <begin position="8"/>
        <end position="102"/>
    </location>
</feature>
<evidence type="ECO:0000256" key="5">
    <source>
        <dbReference type="PIRSR" id="PIRSR001430-1"/>
    </source>
</evidence>
<dbReference type="GO" id="GO:0003723">
    <property type="term" value="F:RNA binding"/>
    <property type="evidence" value="ECO:0007669"/>
    <property type="project" value="InterPro"/>
</dbReference>
<proteinExistence type="inferred from homology"/>
<keyword evidence="2 4" id="KW-0819">tRNA processing</keyword>
<organism evidence="9 10">
    <name type="scientific">Tepidanaerobacter acetatoxydans (strain DSM 21804 / JCM 16047 / Re1)</name>
    <dbReference type="NCBI Taxonomy" id="1209989"/>
    <lineage>
        <taxon>Bacteria</taxon>
        <taxon>Bacillati</taxon>
        <taxon>Bacillota</taxon>
        <taxon>Clostridia</taxon>
        <taxon>Thermosediminibacterales</taxon>
        <taxon>Tepidanaerobacteraceae</taxon>
        <taxon>Tepidanaerobacter</taxon>
    </lineage>
</organism>
<protein>
    <recommendedName>
        <fullName evidence="4">tRNA pseudouridine synthase A</fullName>
        <ecNumber evidence="4">5.4.99.12</ecNumber>
    </recommendedName>
    <alternativeName>
        <fullName evidence="4">tRNA pseudouridine(38-40) synthase</fullName>
    </alternativeName>
    <alternativeName>
        <fullName evidence="4">tRNA pseudouridylate synthase I</fullName>
    </alternativeName>
    <alternativeName>
        <fullName evidence="4">tRNA-uridine isomerase I</fullName>
    </alternativeName>
</protein>
<dbReference type="HAMAP" id="MF_00171">
    <property type="entry name" value="TruA"/>
    <property type="match status" value="1"/>
</dbReference>
<dbReference type="Gene3D" id="3.30.70.660">
    <property type="entry name" value="Pseudouridine synthase I, catalytic domain, C-terminal subdomain"/>
    <property type="match status" value="1"/>
</dbReference>
<dbReference type="AlphaFoldDB" id="F4LSW8"/>
<dbReference type="PANTHER" id="PTHR11142:SF0">
    <property type="entry name" value="TRNA PSEUDOURIDINE SYNTHASE-LIKE 1"/>
    <property type="match status" value="1"/>
</dbReference>
<dbReference type="InterPro" id="IPR020094">
    <property type="entry name" value="TruA/RsuA/RluB/E/F_N"/>
</dbReference>
<keyword evidence="10" id="KW-1185">Reference proteome</keyword>
<comment type="caution">
    <text evidence="4">Lacks conserved residue(s) required for the propagation of feature annotation.</text>
</comment>
<evidence type="ECO:0000256" key="7">
    <source>
        <dbReference type="RuleBase" id="RU003792"/>
    </source>
</evidence>
<dbReference type="NCBIfam" id="TIGR00071">
    <property type="entry name" value="hisT_truA"/>
    <property type="match status" value="1"/>
</dbReference>
<dbReference type="Proteomes" id="UP000010802">
    <property type="component" value="Chromosome"/>
</dbReference>
<dbReference type="GO" id="GO:0031119">
    <property type="term" value="P:tRNA pseudouridine synthesis"/>
    <property type="evidence" value="ECO:0007669"/>
    <property type="project" value="UniProtKB-UniRule"/>
</dbReference>
<dbReference type="HOGENOM" id="CLU_014673_0_1_9"/>
<reference evidence="10" key="1">
    <citation type="journal article" date="2013" name="Genome Announc.">
        <title>First genome sequence of a syntrophic acetate-oxidizing bacterium, Tepidanaerobacter acetatoxydans strain Re1.</title>
        <authorList>
            <person name="Manzoor S."/>
            <person name="Bongcam-Rudloff E."/>
            <person name="Schnurer A."/>
            <person name="Muller B."/>
        </authorList>
    </citation>
    <scope>NUCLEOTIDE SEQUENCE [LARGE SCALE GENOMIC DNA]</scope>
    <source>
        <strain evidence="10">Re1</strain>
    </source>
</reference>
<dbReference type="EC" id="5.4.99.12" evidence="4"/>
<gene>
    <name evidence="4 9" type="primary">truA</name>
    <name evidence="9" type="ordered locus">TEPIRE1_0236</name>
</gene>
<dbReference type="PANTHER" id="PTHR11142">
    <property type="entry name" value="PSEUDOURIDYLATE SYNTHASE"/>
    <property type="match status" value="1"/>
</dbReference>
<evidence type="ECO:0000256" key="6">
    <source>
        <dbReference type="PIRSR" id="PIRSR001430-2"/>
    </source>
</evidence>
<name>F4LSW8_TEPAE</name>
<dbReference type="RefSeq" id="WP_013777355.1">
    <property type="nucleotide sequence ID" value="NC_015519.1"/>
</dbReference>
<dbReference type="SUPFAM" id="SSF55120">
    <property type="entry name" value="Pseudouridine synthase"/>
    <property type="match status" value="1"/>
</dbReference>
<feature type="domain" description="Pseudouridine synthase I TruA alpha/beta" evidence="8">
    <location>
        <begin position="142"/>
        <end position="243"/>
    </location>
</feature>
<evidence type="ECO:0000313" key="9">
    <source>
        <dbReference type="EMBL" id="CCP24924.2"/>
    </source>
</evidence>
<dbReference type="KEGG" id="tep:TepRe1_0222"/>
<dbReference type="Pfam" id="PF01416">
    <property type="entry name" value="PseudoU_synth_1"/>
    <property type="match status" value="2"/>
</dbReference>
<evidence type="ECO:0000313" key="10">
    <source>
        <dbReference type="Proteomes" id="UP000010802"/>
    </source>
</evidence>